<dbReference type="EMBL" id="CAJPIZ010060033">
    <property type="protein sequence ID" value="CAG2123600.1"/>
    <property type="molecule type" value="Genomic_DNA"/>
</dbReference>
<sequence>GEVVLFKKIKKTHFNDQWLEDTVFSQWLRKIPNNSTKALCVACRSVITAGRSELIKHSQAAKHKKAILDGIPEDLGEFDFDWLDPSYVPPTGTTTNVTLTTTPTLAFSANITTQQMNSNNHL</sequence>
<organism evidence="1">
    <name type="scientific">Medioppia subpectinata</name>
    <dbReference type="NCBI Taxonomy" id="1979941"/>
    <lineage>
        <taxon>Eukaryota</taxon>
        <taxon>Metazoa</taxon>
        <taxon>Ecdysozoa</taxon>
        <taxon>Arthropoda</taxon>
        <taxon>Chelicerata</taxon>
        <taxon>Arachnida</taxon>
        <taxon>Acari</taxon>
        <taxon>Acariformes</taxon>
        <taxon>Sarcoptiformes</taxon>
        <taxon>Oribatida</taxon>
        <taxon>Brachypylina</taxon>
        <taxon>Oppioidea</taxon>
        <taxon>Oppiidae</taxon>
        <taxon>Medioppia</taxon>
    </lineage>
</organism>
<proteinExistence type="predicted"/>
<dbReference type="Proteomes" id="UP000759131">
    <property type="component" value="Unassembled WGS sequence"/>
</dbReference>
<accession>A0A7R9QNY6</accession>
<feature type="non-terminal residue" evidence="1">
    <location>
        <position position="1"/>
    </location>
</feature>
<evidence type="ECO:0000313" key="1">
    <source>
        <dbReference type="EMBL" id="CAD7651817.1"/>
    </source>
</evidence>
<reference evidence="1" key="1">
    <citation type="submission" date="2020-11" db="EMBL/GenBank/DDBJ databases">
        <authorList>
            <person name="Tran Van P."/>
        </authorList>
    </citation>
    <scope>NUCLEOTIDE SEQUENCE</scope>
</reference>
<dbReference type="OrthoDB" id="6431759at2759"/>
<keyword evidence="2" id="KW-1185">Reference proteome</keyword>
<name>A0A7R9QNY6_9ACAR</name>
<protein>
    <submittedName>
        <fullName evidence="1">Uncharacterized protein</fullName>
    </submittedName>
</protein>
<evidence type="ECO:0000313" key="2">
    <source>
        <dbReference type="Proteomes" id="UP000759131"/>
    </source>
</evidence>
<dbReference type="AlphaFoldDB" id="A0A7R9QNY6"/>
<gene>
    <name evidence="1" type="ORF">OSB1V03_LOCUS23545</name>
</gene>
<dbReference type="EMBL" id="OC914608">
    <property type="protein sequence ID" value="CAD7651817.1"/>
    <property type="molecule type" value="Genomic_DNA"/>
</dbReference>
<feature type="non-terminal residue" evidence="1">
    <location>
        <position position="122"/>
    </location>
</feature>